<dbReference type="AlphaFoldDB" id="A0AAE3SIG3"/>
<evidence type="ECO:0000313" key="2">
    <source>
        <dbReference type="Proteomes" id="UP001207408"/>
    </source>
</evidence>
<accession>A0AAE3SIG3</accession>
<sequence length="140" mass="15787">MMIRKDYILRMIEEIGKMIAAILGLLKNENVQQAKKLYDEGLVRIFDLGEDDILEKEAGQLRVVFENQFGESFEGLEVVANFLVKGGDIHIKSGDEAKAKRCYVKALELYNIVEIESATFSLNRQADMGKVSQLIDQICG</sequence>
<gene>
    <name evidence="1" type="ORF">OM074_03520</name>
</gene>
<protein>
    <submittedName>
        <fullName evidence="1">DUF6483 family protein</fullName>
    </submittedName>
</protein>
<evidence type="ECO:0000313" key="1">
    <source>
        <dbReference type="EMBL" id="MCW3804680.1"/>
    </source>
</evidence>
<dbReference type="EMBL" id="JAPDPI010000004">
    <property type="protein sequence ID" value="MCW3804680.1"/>
    <property type="molecule type" value="Genomic_DNA"/>
</dbReference>
<comment type="caution">
    <text evidence="1">The sequence shown here is derived from an EMBL/GenBank/DDBJ whole genome shotgun (WGS) entry which is preliminary data.</text>
</comment>
<organism evidence="1 2">
    <name type="scientific">Plebeiibacterium marinum</name>
    <dbReference type="NCBI Taxonomy" id="2992111"/>
    <lineage>
        <taxon>Bacteria</taxon>
        <taxon>Pseudomonadati</taxon>
        <taxon>Bacteroidota</taxon>
        <taxon>Bacteroidia</taxon>
        <taxon>Marinilabiliales</taxon>
        <taxon>Marinilabiliaceae</taxon>
        <taxon>Plebeiibacterium</taxon>
    </lineage>
</organism>
<dbReference type="Proteomes" id="UP001207408">
    <property type="component" value="Unassembled WGS sequence"/>
</dbReference>
<reference evidence="1" key="1">
    <citation type="submission" date="2022-10" db="EMBL/GenBank/DDBJ databases">
        <authorList>
            <person name="Yu W.X."/>
        </authorList>
    </citation>
    <scope>NUCLEOTIDE SEQUENCE</scope>
    <source>
        <strain evidence="1">D04</strain>
    </source>
</reference>
<proteinExistence type="predicted"/>
<dbReference type="RefSeq" id="WP_301197899.1">
    <property type="nucleotide sequence ID" value="NZ_JAPDPI010000004.1"/>
</dbReference>
<keyword evidence="2" id="KW-1185">Reference proteome</keyword>
<name>A0AAE3SIG3_9BACT</name>